<evidence type="ECO:0000313" key="5">
    <source>
        <dbReference type="EMBL" id="TCK59910.1"/>
    </source>
</evidence>
<dbReference type="OrthoDB" id="928522at2"/>
<dbReference type="SUPFAM" id="SSF54427">
    <property type="entry name" value="NTF2-like"/>
    <property type="match status" value="1"/>
</dbReference>
<keyword evidence="6" id="KW-1185">Reference proteome</keyword>
<dbReference type="PRINTS" id="PR01415">
    <property type="entry name" value="ANKYRIN"/>
</dbReference>
<evidence type="ECO:0000256" key="2">
    <source>
        <dbReference type="ARBA" id="ARBA00023043"/>
    </source>
</evidence>
<dbReference type="InterPro" id="IPR002110">
    <property type="entry name" value="Ankyrin_rpt"/>
</dbReference>
<sequence length="485" mass="53795">MSLLKNDTKAVADKWFKALRERDGASAMEYLDKNVVWSNTKPIPGLSEIIPWLGEYHGVGEVHQTFMVWAKLSEVESFELLELFINGDEAIGLVHEKAKIIPTGLYYDIEFIHRLTVKDGKIVRWKSYWDTAFGIVAFRGDLNERLLGAVLSKDRHSARELLKFGADPNYVNPETKLTLLMTAAGIGEAEIASMLLRKGANPNTLDELAGASAMHKACQGGYLEIVKLLAEHGAFINTQAVSTGHTPLIEAIWFKYPEIVQYLLDNGAWLNIKTNYGFSLLDHLNYALNVSTRCKDKLYTIKDMVDKRIEDDRKRAESQKLMQAVIDNKCDEVKACIGSGADVNERAPILNGFNDGHTPLHVACRSGFYDIAKILIEAGADINAIEPTFGAVPLHKATYNGFADITQLLCSQAGINMDYQGPSNGYTPLHDALWHGFDKCAEVLVNSGCALKLRGHDGLTPYDLALEVFGDKHPLTVKIRERSGL</sequence>
<keyword evidence="2 3" id="KW-0040">ANK repeat</keyword>
<reference evidence="5 6" key="1">
    <citation type="submission" date="2019-03" db="EMBL/GenBank/DDBJ databases">
        <title>Genomic Encyclopedia of Type Strains, Phase IV (KMG-IV): sequencing the most valuable type-strain genomes for metagenomic binning, comparative biology and taxonomic classification.</title>
        <authorList>
            <person name="Goeker M."/>
        </authorList>
    </citation>
    <scope>NUCLEOTIDE SEQUENCE [LARGE SCALE GENOMIC DNA]</scope>
    <source>
        <strain evidence="5 6">DSM 24984</strain>
    </source>
</reference>
<name>A0A4R1K7A5_9BACT</name>
<dbReference type="InterPro" id="IPR037401">
    <property type="entry name" value="SnoaL-like"/>
</dbReference>
<proteinExistence type="predicted"/>
<dbReference type="Pfam" id="PF12680">
    <property type="entry name" value="SnoaL_2"/>
    <property type="match status" value="1"/>
</dbReference>
<dbReference type="GO" id="GO:0016853">
    <property type="term" value="F:isomerase activity"/>
    <property type="evidence" value="ECO:0007669"/>
    <property type="project" value="UniProtKB-KW"/>
</dbReference>
<dbReference type="AlphaFoldDB" id="A0A4R1K7A5"/>
<dbReference type="SUPFAM" id="SSF48403">
    <property type="entry name" value="Ankyrin repeat"/>
    <property type="match status" value="1"/>
</dbReference>
<dbReference type="SMART" id="SM00248">
    <property type="entry name" value="ANK"/>
    <property type="match status" value="7"/>
</dbReference>
<dbReference type="PROSITE" id="PS50297">
    <property type="entry name" value="ANK_REP_REGION"/>
    <property type="match status" value="3"/>
</dbReference>
<feature type="repeat" description="ANK" evidence="3">
    <location>
        <begin position="424"/>
        <end position="456"/>
    </location>
</feature>
<feature type="repeat" description="ANK" evidence="3">
    <location>
        <begin position="243"/>
        <end position="275"/>
    </location>
</feature>
<dbReference type="RefSeq" id="WP_132874060.1">
    <property type="nucleotide sequence ID" value="NZ_SMGG01000005.1"/>
</dbReference>
<gene>
    <name evidence="5" type="ORF">C8D98_2077</name>
</gene>
<dbReference type="PANTHER" id="PTHR24198:SF165">
    <property type="entry name" value="ANKYRIN REPEAT-CONTAINING PROTEIN-RELATED"/>
    <property type="match status" value="1"/>
</dbReference>
<evidence type="ECO:0000259" key="4">
    <source>
        <dbReference type="Pfam" id="PF12680"/>
    </source>
</evidence>
<dbReference type="InterPro" id="IPR032710">
    <property type="entry name" value="NTF2-like_dom_sf"/>
</dbReference>
<dbReference type="Proteomes" id="UP000294614">
    <property type="component" value="Unassembled WGS sequence"/>
</dbReference>
<dbReference type="PROSITE" id="PS50088">
    <property type="entry name" value="ANK_REPEAT"/>
    <property type="match status" value="5"/>
</dbReference>
<accession>A0A4R1K7A5</accession>
<dbReference type="InterPro" id="IPR036770">
    <property type="entry name" value="Ankyrin_rpt-contain_sf"/>
</dbReference>
<feature type="repeat" description="ANK" evidence="3">
    <location>
        <begin position="175"/>
        <end position="207"/>
    </location>
</feature>
<evidence type="ECO:0000256" key="3">
    <source>
        <dbReference type="PROSITE-ProRule" id="PRU00023"/>
    </source>
</evidence>
<organism evidence="5 6">
    <name type="scientific">Seleniivibrio woodruffii</name>
    <dbReference type="NCBI Taxonomy" id="1078050"/>
    <lineage>
        <taxon>Bacteria</taxon>
        <taxon>Pseudomonadati</taxon>
        <taxon>Deferribacterota</taxon>
        <taxon>Deferribacteres</taxon>
        <taxon>Deferribacterales</taxon>
        <taxon>Geovibrionaceae</taxon>
        <taxon>Seleniivibrio</taxon>
    </lineage>
</organism>
<dbReference type="EMBL" id="SMGG01000005">
    <property type="protein sequence ID" value="TCK59910.1"/>
    <property type="molecule type" value="Genomic_DNA"/>
</dbReference>
<feature type="domain" description="SnoaL-like" evidence="4">
    <location>
        <begin position="13"/>
        <end position="125"/>
    </location>
</feature>
<keyword evidence="1" id="KW-0677">Repeat</keyword>
<dbReference type="Gene3D" id="3.10.450.50">
    <property type="match status" value="1"/>
</dbReference>
<dbReference type="PANTHER" id="PTHR24198">
    <property type="entry name" value="ANKYRIN REPEAT AND PROTEIN KINASE DOMAIN-CONTAINING PROTEIN"/>
    <property type="match status" value="1"/>
</dbReference>
<comment type="caution">
    <text evidence="5">The sequence shown here is derived from an EMBL/GenBank/DDBJ whole genome shotgun (WGS) entry which is preliminary data.</text>
</comment>
<feature type="repeat" description="ANK" evidence="3">
    <location>
        <begin position="209"/>
        <end position="241"/>
    </location>
</feature>
<keyword evidence="5" id="KW-0413">Isomerase</keyword>
<evidence type="ECO:0000313" key="6">
    <source>
        <dbReference type="Proteomes" id="UP000294614"/>
    </source>
</evidence>
<feature type="repeat" description="ANK" evidence="3">
    <location>
        <begin position="355"/>
        <end position="387"/>
    </location>
</feature>
<evidence type="ECO:0000256" key="1">
    <source>
        <dbReference type="ARBA" id="ARBA00022737"/>
    </source>
</evidence>
<protein>
    <submittedName>
        <fullName evidence="5">Ketosteroid isomerase-like protein</fullName>
    </submittedName>
</protein>
<dbReference type="Gene3D" id="1.25.40.20">
    <property type="entry name" value="Ankyrin repeat-containing domain"/>
    <property type="match status" value="2"/>
</dbReference>
<dbReference type="Pfam" id="PF12796">
    <property type="entry name" value="Ank_2"/>
    <property type="match status" value="3"/>
</dbReference>